<sequence length="174" mass="19062">MQDLKAEESRLLGLLNTVRSAKLANLQSKPLRIAVIGFGRFGQFIAKTFAKYADVVAVSRSDYTAQAKAMGVEFVRLEDFHSLWREEGEPEGEPEGEQQQGLPEGGSPAIDVVVMATSILSFERLTAQLAQCFAGMRAQGALGTDYPLVVDVLSVKEHPRRVLLEALPQECDIL</sequence>
<protein>
    <submittedName>
        <fullName evidence="1">Uncharacterized protein</fullName>
    </submittedName>
</protein>
<dbReference type="PANTHER" id="PTHR43207:SF4">
    <property type="entry name" value="AROGENATE DEHYDROGENASE 2, CHLOROPLASTIC"/>
    <property type="match status" value="1"/>
</dbReference>
<dbReference type="Gene3D" id="3.40.50.720">
    <property type="entry name" value="NAD(P)-binding Rossmann-like Domain"/>
    <property type="match status" value="1"/>
</dbReference>
<gene>
    <name evidence="1" type="ORF">TeGR_g5454</name>
</gene>
<dbReference type="Proteomes" id="UP001165060">
    <property type="component" value="Unassembled WGS sequence"/>
</dbReference>
<dbReference type="PANTHER" id="PTHR43207">
    <property type="entry name" value="AROGENATE DEHYDROGENASE-RELATED"/>
    <property type="match status" value="1"/>
</dbReference>
<comment type="caution">
    <text evidence="1">The sequence shown here is derived from an EMBL/GenBank/DDBJ whole genome shotgun (WGS) entry which is preliminary data.</text>
</comment>
<dbReference type="InterPro" id="IPR045011">
    <property type="entry name" value="TYRAAT1/2"/>
</dbReference>
<accession>A0ABQ6MDJ2</accession>
<dbReference type="EMBL" id="BRYB01000152">
    <property type="protein sequence ID" value="GMI24131.1"/>
    <property type="molecule type" value="Genomic_DNA"/>
</dbReference>
<keyword evidence="2" id="KW-1185">Reference proteome</keyword>
<organism evidence="1 2">
    <name type="scientific">Tetraparma gracilis</name>
    <dbReference type="NCBI Taxonomy" id="2962635"/>
    <lineage>
        <taxon>Eukaryota</taxon>
        <taxon>Sar</taxon>
        <taxon>Stramenopiles</taxon>
        <taxon>Ochrophyta</taxon>
        <taxon>Bolidophyceae</taxon>
        <taxon>Parmales</taxon>
        <taxon>Triparmaceae</taxon>
        <taxon>Tetraparma</taxon>
    </lineage>
</organism>
<name>A0ABQ6MDJ2_9STRA</name>
<evidence type="ECO:0000313" key="2">
    <source>
        <dbReference type="Proteomes" id="UP001165060"/>
    </source>
</evidence>
<dbReference type="SUPFAM" id="SSF51735">
    <property type="entry name" value="NAD(P)-binding Rossmann-fold domains"/>
    <property type="match status" value="1"/>
</dbReference>
<reference evidence="1 2" key="1">
    <citation type="journal article" date="2023" name="Commun. Biol.">
        <title>Genome analysis of Parmales, the sister group of diatoms, reveals the evolutionary specialization of diatoms from phago-mixotrophs to photoautotrophs.</title>
        <authorList>
            <person name="Ban H."/>
            <person name="Sato S."/>
            <person name="Yoshikawa S."/>
            <person name="Yamada K."/>
            <person name="Nakamura Y."/>
            <person name="Ichinomiya M."/>
            <person name="Sato N."/>
            <person name="Blanc-Mathieu R."/>
            <person name="Endo H."/>
            <person name="Kuwata A."/>
            <person name="Ogata H."/>
        </authorList>
    </citation>
    <scope>NUCLEOTIDE SEQUENCE [LARGE SCALE GENOMIC DNA]</scope>
</reference>
<feature type="non-terminal residue" evidence="1">
    <location>
        <position position="174"/>
    </location>
</feature>
<proteinExistence type="predicted"/>
<dbReference type="InterPro" id="IPR036291">
    <property type="entry name" value="NAD(P)-bd_dom_sf"/>
</dbReference>
<evidence type="ECO:0000313" key="1">
    <source>
        <dbReference type="EMBL" id="GMI24131.1"/>
    </source>
</evidence>